<name>A0A427AWX6_ENSVE</name>
<accession>A0A427AWX6</accession>
<protein>
    <submittedName>
        <fullName evidence="1">Uncharacterized protein</fullName>
    </submittedName>
</protein>
<proteinExistence type="predicted"/>
<dbReference type="EMBL" id="AMZH03001065">
    <property type="protein sequence ID" value="RRT80759.1"/>
    <property type="molecule type" value="Genomic_DNA"/>
</dbReference>
<gene>
    <name evidence="1" type="ORF">B296_00003244</name>
</gene>
<dbReference type="Proteomes" id="UP000287651">
    <property type="component" value="Unassembled WGS sequence"/>
</dbReference>
<reference evidence="1 2" key="1">
    <citation type="journal article" date="2014" name="Agronomy (Basel)">
        <title>A Draft Genome Sequence for Ensete ventricosum, the Drought-Tolerant Tree Against Hunger.</title>
        <authorList>
            <person name="Harrison J."/>
            <person name="Moore K.A."/>
            <person name="Paszkiewicz K."/>
            <person name="Jones T."/>
            <person name="Grant M."/>
            <person name="Ambacheew D."/>
            <person name="Muzemil S."/>
            <person name="Studholme D.J."/>
        </authorList>
    </citation>
    <scope>NUCLEOTIDE SEQUENCE [LARGE SCALE GENOMIC DNA]</scope>
</reference>
<comment type="caution">
    <text evidence="1">The sequence shown here is derived from an EMBL/GenBank/DDBJ whole genome shotgun (WGS) entry which is preliminary data.</text>
</comment>
<sequence>MPTSAIQNLVKKSIGSKTQDEGESLSLTVLVAPGTATGELLPLYLFQRGCSPPRNCRRELQFRLQVPELAVGHLE</sequence>
<evidence type="ECO:0000313" key="2">
    <source>
        <dbReference type="Proteomes" id="UP000287651"/>
    </source>
</evidence>
<organism evidence="1 2">
    <name type="scientific">Ensete ventricosum</name>
    <name type="common">Abyssinian banana</name>
    <name type="synonym">Musa ensete</name>
    <dbReference type="NCBI Taxonomy" id="4639"/>
    <lineage>
        <taxon>Eukaryota</taxon>
        <taxon>Viridiplantae</taxon>
        <taxon>Streptophyta</taxon>
        <taxon>Embryophyta</taxon>
        <taxon>Tracheophyta</taxon>
        <taxon>Spermatophyta</taxon>
        <taxon>Magnoliopsida</taxon>
        <taxon>Liliopsida</taxon>
        <taxon>Zingiberales</taxon>
        <taxon>Musaceae</taxon>
        <taxon>Ensete</taxon>
    </lineage>
</organism>
<evidence type="ECO:0000313" key="1">
    <source>
        <dbReference type="EMBL" id="RRT80759.1"/>
    </source>
</evidence>
<dbReference type="AlphaFoldDB" id="A0A427AWX6"/>